<accession>A0A0R1UMC2</accession>
<dbReference type="PROSITE" id="PS51756">
    <property type="entry name" value="LXG"/>
    <property type="match status" value="1"/>
</dbReference>
<evidence type="ECO:0000259" key="3">
    <source>
        <dbReference type="PROSITE" id="PS51756"/>
    </source>
</evidence>
<organism evidence="4 5">
    <name type="scientific">Limosilactobacillus equigenerosi DSM 18793 = JCM 14505</name>
    <dbReference type="NCBI Taxonomy" id="1423742"/>
    <lineage>
        <taxon>Bacteria</taxon>
        <taxon>Bacillati</taxon>
        <taxon>Bacillota</taxon>
        <taxon>Bacilli</taxon>
        <taxon>Lactobacillales</taxon>
        <taxon>Lactobacillaceae</taxon>
        <taxon>Limosilactobacillus</taxon>
    </lineage>
</organism>
<protein>
    <recommendedName>
        <fullName evidence="3">LXG domain-containing protein</fullName>
    </recommendedName>
</protein>
<gene>
    <name evidence="4" type="ORF">FC21_GL000235</name>
</gene>
<evidence type="ECO:0000256" key="1">
    <source>
        <dbReference type="ARBA" id="ARBA00034117"/>
    </source>
</evidence>
<keyword evidence="5" id="KW-1185">Reference proteome</keyword>
<dbReference type="PATRIC" id="fig|1423742.4.peg.248"/>
<dbReference type="Proteomes" id="UP000051084">
    <property type="component" value="Unassembled WGS sequence"/>
</dbReference>
<dbReference type="Pfam" id="PF04740">
    <property type="entry name" value="LXG"/>
    <property type="match status" value="1"/>
</dbReference>
<feature type="domain" description="LXG" evidence="3">
    <location>
        <begin position="3"/>
        <end position="250"/>
    </location>
</feature>
<keyword evidence="2" id="KW-0812">Transmembrane</keyword>
<keyword evidence="2" id="KW-1133">Transmembrane helix</keyword>
<comment type="similarity">
    <text evidence="1">In the N-terminal section; belongs to the LXG family.</text>
</comment>
<evidence type="ECO:0000313" key="4">
    <source>
        <dbReference type="EMBL" id="KRL92515.1"/>
    </source>
</evidence>
<name>A0A0R1UMC2_9LACO</name>
<dbReference type="InterPro" id="IPR006829">
    <property type="entry name" value="LXG_dom"/>
</dbReference>
<feature type="transmembrane region" description="Helical" evidence="2">
    <location>
        <begin position="416"/>
        <end position="433"/>
    </location>
</feature>
<proteinExistence type="inferred from homology"/>
<dbReference type="STRING" id="417373.GCA_001570685_00861"/>
<feature type="transmembrane region" description="Helical" evidence="2">
    <location>
        <begin position="390"/>
        <end position="410"/>
    </location>
</feature>
<evidence type="ECO:0000256" key="2">
    <source>
        <dbReference type="SAM" id="Phobius"/>
    </source>
</evidence>
<comment type="caution">
    <text evidence="4">The sequence shown here is derived from an EMBL/GenBank/DDBJ whole genome shotgun (WGS) entry which is preliminary data.</text>
</comment>
<reference evidence="4 5" key="1">
    <citation type="journal article" date="2015" name="Genome Announc.">
        <title>Expanding the biotechnology potential of lactobacilli through comparative genomics of 213 strains and associated genera.</title>
        <authorList>
            <person name="Sun Z."/>
            <person name="Harris H.M."/>
            <person name="McCann A."/>
            <person name="Guo C."/>
            <person name="Argimon S."/>
            <person name="Zhang W."/>
            <person name="Yang X."/>
            <person name="Jeffery I.B."/>
            <person name="Cooney J.C."/>
            <person name="Kagawa T.F."/>
            <person name="Liu W."/>
            <person name="Song Y."/>
            <person name="Salvetti E."/>
            <person name="Wrobel A."/>
            <person name="Rasinkangas P."/>
            <person name="Parkhill J."/>
            <person name="Rea M.C."/>
            <person name="O'Sullivan O."/>
            <person name="Ritari J."/>
            <person name="Douillard F.P."/>
            <person name="Paul Ross R."/>
            <person name="Yang R."/>
            <person name="Briner A.E."/>
            <person name="Felis G.E."/>
            <person name="de Vos W.M."/>
            <person name="Barrangou R."/>
            <person name="Klaenhammer T.R."/>
            <person name="Caufield P.W."/>
            <person name="Cui Y."/>
            <person name="Zhang H."/>
            <person name="O'Toole P.W."/>
        </authorList>
    </citation>
    <scope>NUCLEOTIDE SEQUENCE [LARGE SCALE GENOMIC DNA]</scope>
    <source>
        <strain evidence="4 5">DSM 18793</strain>
    </source>
</reference>
<evidence type="ECO:0000313" key="5">
    <source>
        <dbReference type="Proteomes" id="UP000051084"/>
    </source>
</evidence>
<keyword evidence="2" id="KW-0472">Membrane</keyword>
<dbReference type="AlphaFoldDB" id="A0A0R1UMC2"/>
<sequence>MIKSMKVNYSSLLSYSHAVEHGLASRNSNLSAGKSAVNRFVGSGSLQGAAGEASKAYLNEVQAGIANHIATIVENLQQKQSLYVGNYPEVDRGGSGFFLDTVDYEALASNINKKSQQLQEVADDVSRITSSVSDICASGGTATVTGAIERAITNLYQMNQTINNQSTAWNSYESSHSNDFADILAAISGLKSVVASYAQGAYPSMANYYAGGFGAAIGVELGNLLGKLGNENLANANLARAAQKKIDAKYSQLPVAKNEKKKRQEKHSKDGKAVTASLLGLGLELIKESTKESFSDFSDEVAKTVLKEGKNIGRHLGTKLMPRDSFGRFMKVTNPYRKAAIKTLYGISDNSSKVIGKVAKGVATTLTGIDFINEAVGFAKEHKKANVGRCVTYAGAVTGTTFVAGIAIGAAVSGTFAPVVLAAGAGMAISAGAKQAYKHNFLGFRDGVNKVGDAVTDSVLVANRFNRPIGMPIGMVR</sequence>
<dbReference type="EMBL" id="AZGC01000054">
    <property type="protein sequence ID" value="KRL92515.1"/>
    <property type="molecule type" value="Genomic_DNA"/>
</dbReference>